<accession>A0A401QPB0</accession>
<feature type="non-terminal residue" evidence="1">
    <location>
        <position position="53"/>
    </location>
</feature>
<evidence type="ECO:0000313" key="2">
    <source>
        <dbReference type="Proteomes" id="UP000288216"/>
    </source>
</evidence>
<protein>
    <submittedName>
        <fullName evidence="1">Uncharacterized protein</fullName>
    </submittedName>
</protein>
<organism evidence="1 2">
    <name type="scientific">Scyliorhinus torazame</name>
    <name type="common">Cloudy catshark</name>
    <name type="synonym">Catulus torazame</name>
    <dbReference type="NCBI Taxonomy" id="75743"/>
    <lineage>
        <taxon>Eukaryota</taxon>
        <taxon>Metazoa</taxon>
        <taxon>Chordata</taxon>
        <taxon>Craniata</taxon>
        <taxon>Vertebrata</taxon>
        <taxon>Chondrichthyes</taxon>
        <taxon>Elasmobranchii</taxon>
        <taxon>Galeomorphii</taxon>
        <taxon>Galeoidea</taxon>
        <taxon>Carcharhiniformes</taxon>
        <taxon>Scyliorhinidae</taxon>
        <taxon>Scyliorhinus</taxon>
    </lineage>
</organism>
<dbReference type="Proteomes" id="UP000288216">
    <property type="component" value="Unassembled WGS sequence"/>
</dbReference>
<dbReference type="OrthoDB" id="775972at2759"/>
<gene>
    <name evidence="1" type="ORF">scyTo_0027924</name>
</gene>
<keyword evidence="2" id="KW-1185">Reference proteome</keyword>
<reference evidence="1 2" key="1">
    <citation type="journal article" date="2018" name="Nat. Ecol. Evol.">
        <title>Shark genomes provide insights into elasmobranch evolution and the origin of vertebrates.</title>
        <authorList>
            <person name="Hara Y"/>
            <person name="Yamaguchi K"/>
            <person name="Onimaru K"/>
            <person name="Kadota M"/>
            <person name="Koyanagi M"/>
            <person name="Keeley SD"/>
            <person name="Tatsumi K"/>
            <person name="Tanaka K"/>
            <person name="Motone F"/>
            <person name="Kageyama Y"/>
            <person name="Nozu R"/>
            <person name="Adachi N"/>
            <person name="Nishimura O"/>
            <person name="Nakagawa R"/>
            <person name="Tanegashima C"/>
            <person name="Kiyatake I"/>
            <person name="Matsumoto R"/>
            <person name="Murakumo K"/>
            <person name="Nishida K"/>
            <person name="Terakita A"/>
            <person name="Kuratani S"/>
            <person name="Sato K"/>
            <person name="Hyodo S Kuraku.S."/>
        </authorList>
    </citation>
    <scope>NUCLEOTIDE SEQUENCE [LARGE SCALE GENOMIC DNA]</scope>
</reference>
<dbReference type="AlphaFoldDB" id="A0A401QPB0"/>
<sequence length="53" mass="5912">MLRDRLVCGINDLQIQKRLLAEMQLDCRQALQLALSLEKAASGAQELQGTPME</sequence>
<proteinExistence type="predicted"/>
<dbReference type="EMBL" id="BFAA01432756">
    <property type="protein sequence ID" value="GCB87214.1"/>
    <property type="molecule type" value="Genomic_DNA"/>
</dbReference>
<comment type="caution">
    <text evidence="1">The sequence shown here is derived from an EMBL/GenBank/DDBJ whole genome shotgun (WGS) entry which is preliminary data.</text>
</comment>
<evidence type="ECO:0000313" key="1">
    <source>
        <dbReference type="EMBL" id="GCB87214.1"/>
    </source>
</evidence>
<name>A0A401QPB0_SCYTO</name>